<sequence length="40" mass="4346">MLRWDPSHAASFVSLSEFARGGPHTGHEGDDDAGLRRTAH</sequence>
<feature type="region of interest" description="Disordered" evidence="1">
    <location>
        <begin position="17"/>
        <end position="40"/>
    </location>
</feature>
<accession>A0A6J4VJA5</accession>
<proteinExistence type="predicted"/>
<gene>
    <name evidence="2" type="ORF">AVDCRST_MAG18-2968</name>
</gene>
<reference evidence="2" key="1">
    <citation type="submission" date="2020-02" db="EMBL/GenBank/DDBJ databases">
        <authorList>
            <person name="Meier V. D."/>
        </authorList>
    </citation>
    <scope>NUCLEOTIDE SEQUENCE</scope>
    <source>
        <strain evidence="2">AVDCRST_MAG18</strain>
    </source>
</reference>
<dbReference type="AlphaFoldDB" id="A0A6J4VJA5"/>
<name>A0A6J4VJA5_9BACT</name>
<dbReference type="EMBL" id="CADCWN010000223">
    <property type="protein sequence ID" value="CAA9579756.1"/>
    <property type="molecule type" value="Genomic_DNA"/>
</dbReference>
<evidence type="ECO:0000256" key="1">
    <source>
        <dbReference type="SAM" id="MobiDB-lite"/>
    </source>
</evidence>
<protein>
    <submittedName>
        <fullName evidence="2">Uncharacterized protein</fullName>
    </submittedName>
</protein>
<evidence type="ECO:0000313" key="2">
    <source>
        <dbReference type="EMBL" id="CAA9579756.1"/>
    </source>
</evidence>
<organism evidence="2">
    <name type="scientific">uncultured Thermomicrobiales bacterium</name>
    <dbReference type="NCBI Taxonomy" id="1645740"/>
    <lineage>
        <taxon>Bacteria</taxon>
        <taxon>Pseudomonadati</taxon>
        <taxon>Thermomicrobiota</taxon>
        <taxon>Thermomicrobia</taxon>
        <taxon>Thermomicrobiales</taxon>
        <taxon>environmental samples</taxon>
    </lineage>
</organism>